<keyword evidence="2" id="KW-1185">Reference proteome</keyword>
<name>A0ABT9SCV8_9BURK</name>
<protein>
    <submittedName>
        <fullName evidence="1">Uncharacterized protein</fullName>
    </submittedName>
</protein>
<dbReference type="Proteomes" id="UP001226867">
    <property type="component" value="Unassembled WGS sequence"/>
</dbReference>
<dbReference type="EMBL" id="JAUSRO010000016">
    <property type="protein sequence ID" value="MDP9902196.1"/>
    <property type="molecule type" value="Genomic_DNA"/>
</dbReference>
<gene>
    <name evidence="1" type="ORF">J2W36_004472</name>
</gene>
<proteinExistence type="predicted"/>
<dbReference type="RefSeq" id="WP_307691949.1">
    <property type="nucleotide sequence ID" value="NZ_JAUSRO010000016.1"/>
</dbReference>
<evidence type="ECO:0000313" key="1">
    <source>
        <dbReference type="EMBL" id="MDP9902196.1"/>
    </source>
</evidence>
<sequence length="101" mass="10747">MSGSNLIAEFPVVSNEAYLVRVEFLDNAGPARKTYLLAVAFAEGVQSVTVISQLIDYYGGNMPYPAFSMNSSNLIASADFSNTVGCNLTITQIGHSSAFSL</sequence>
<reference evidence="1 2" key="1">
    <citation type="submission" date="2023-07" db="EMBL/GenBank/DDBJ databases">
        <title>Sorghum-associated microbial communities from plants grown in Nebraska, USA.</title>
        <authorList>
            <person name="Schachtman D."/>
        </authorList>
    </citation>
    <scope>NUCLEOTIDE SEQUENCE [LARGE SCALE GENOMIC DNA]</scope>
    <source>
        <strain evidence="1 2">DS1607</strain>
    </source>
</reference>
<comment type="caution">
    <text evidence="1">The sequence shown here is derived from an EMBL/GenBank/DDBJ whole genome shotgun (WGS) entry which is preliminary data.</text>
</comment>
<accession>A0ABT9SCV8</accession>
<evidence type="ECO:0000313" key="2">
    <source>
        <dbReference type="Proteomes" id="UP001226867"/>
    </source>
</evidence>
<organism evidence="1 2">
    <name type="scientific">Variovorax ginsengisoli</name>
    <dbReference type="NCBI Taxonomy" id="363844"/>
    <lineage>
        <taxon>Bacteria</taxon>
        <taxon>Pseudomonadati</taxon>
        <taxon>Pseudomonadota</taxon>
        <taxon>Betaproteobacteria</taxon>
        <taxon>Burkholderiales</taxon>
        <taxon>Comamonadaceae</taxon>
        <taxon>Variovorax</taxon>
    </lineage>
</organism>